<dbReference type="GO" id="GO:0019843">
    <property type="term" value="F:rRNA binding"/>
    <property type="evidence" value="ECO:0007669"/>
    <property type="project" value="UniProtKB-KW"/>
</dbReference>
<proteinExistence type="inferred from homology"/>
<dbReference type="GO" id="GO:0006412">
    <property type="term" value="P:translation"/>
    <property type="evidence" value="ECO:0007669"/>
    <property type="project" value="InterPro"/>
</dbReference>
<dbReference type="InterPro" id="IPR047867">
    <property type="entry name" value="Ribosomal_uL22_bac/org-type"/>
</dbReference>
<dbReference type="GO" id="GO:0022625">
    <property type="term" value="C:cytosolic large ribosomal subunit"/>
    <property type="evidence" value="ECO:0007669"/>
    <property type="project" value="TreeGrafter"/>
</dbReference>
<evidence type="ECO:0000256" key="3">
    <source>
        <dbReference type="ARBA" id="ARBA00023274"/>
    </source>
</evidence>
<name>A0A1F5KH66_9BACT</name>
<dbReference type="GO" id="GO:0003735">
    <property type="term" value="F:structural constituent of ribosome"/>
    <property type="evidence" value="ECO:0007669"/>
    <property type="project" value="InterPro"/>
</dbReference>
<evidence type="ECO:0000313" key="8">
    <source>
        <dbReference type="EMBL" id="OGE39951.1"/>
    </source>
</evidence>
<feature type="compositionally biased region" description="Basic and acidic residues" evidence="7">
    <location>
        <begin position="118"/>
        <end position="136"/>
    </location>
</feature>
<dbReference type="Gene3D" id="3.90.470.10">
    <property type="entry name" value="Ribosomal protein L22/L17"/>
    <property type="match status" value="1"/>
</dbReference>
<comment type="similarity">
    <text evidence="1 4">Belongs to the universal ribosomal protein uL22 family.</text>
</comment>
<keyword evidence="2 4" id="KW-0689">Ribosomal protein</keyword>
<comment type="function">
    <text evidence="6">This protein binds specifically to 23S rRNA; its binding is stimulated by other ribosomal proteins, e.g., L4, L17, and L20. It is important during the early stages of 50S assembly. It makes multiple contacts with different domains of the 23S rRNA in the assembled 50S subunit and ribosome.</text>
</comment>
<keyword evidence="5" id="KW-0694">RNA-binding</keyword>
<dbReference type="InterPro" id="IPR001063">
    <property type="entry name" value="Ribosomal_uL22"/>
</dbReference>
<sequence length="136" mass="15244">MDEFTTIQKNLGHTPRKLRLVADMIRKMSPNQALEVLKFTNRAAAVDLAKAIKTALANAGAHQDHVVFKTIEVNEGLKMKRYRVGTAGRGRGRPYKKRTSHIKIVLGEMPESSGKSLEFSKVEKRVKKENTKEVTA</sequence>
<dbReference type="Proteomes" id="UP000177328">
    <property type="component" value="Unassembled WGS sequence"/>
</dbReference>
<evidence type="ECO:0000256" key="4">
    <source>
        <dbReference type="RuleBase" id="RU004005"/>
    </source>
</evidence>
<accession>A0A1F5KH66</accession>
<evidence type="ECO:0000256" key="5">
    <source>
        <dbReference type="RuleBase" id="RU004006"/>
    </source>
</evidence>
<protein>
    <recommendedName>
        <fullName evidence="6">50S ribosomal protein L22</fullName>
    </recommendedName>
</protein>
<evidence type="ECO:0000256" key="6">
    <source>
        <dbReference type="RuleBase" id="RU004008"/>
    </source>
</evidence>
<dbReference type="SUPFAM" id="SSF54843">
    <property type="entry name" value="Ribosomal protein L22"/>
    <property type="match status" value="1"/>
</dbReference>
<dbReference type="PANTHER" id="PTHR13501">
    <property type="entry name" value="CHLOROPLAST 50S RIBOSOMAL PROTEIN L22-RELATED"/>
    <property type="match status" value="1"/>
</dbReference>
<dbReference type="EMBL" id="MFDD01000014">
    <property type="protein sequence ID" value="OGE39951.1"/>
    <property type="molecule type" value="Genomic_DNA"/>
</dbReference>
<evidence type="ECO:0000256" key="7">
    <source>
        <dbReference type="SAM" id="MobiDB-lite"/>
    </source>
</evidence>
<comment type="caution">
    <text evidence="8">The sequence shown here is derived from an EMBL/GenBank/DDBJ whole genome shotgun (WGS) entry which is preliminary data.</text>
</comment>
<dbReference type="Pfam" id="PF00237">
    <property type="entry name" value="Ribosomal_L22"/>
    <property type="match status" value="1"/>
</dbReference>
<dbReference type="CDD" id="cd00336">
    <property type="entry name" value="Ribosomal_L22"/>
    <property type="match status" value="1"/>
</dbReference>
<organism evidence="8 9">
    <name type="scientific">Candidatus Daviesbacteria bacterium RIFCSPHIGHO2_02_FULL_43_12</name>
    <dbReference type="NCBI Taxonomy" id="1797776"/>
    <lineage>
        <taxon>Bacteria</taxon>
        <taxon>Candidatus Daviesiibacteriota</taxon>
    </lineage>
</organism>
<dbReference type="PANTHER" id="PTHR13501:SF8">
    <property type="entry name" value="LARGE RIBOSOMAL SUBUNIT PROTEIN UL22M"/>
    <property type="match status" value="1"/>
</dbReference>
<keyword evidence="5" id="KW-0699">rRNA-binding</keyword>
<evidence type="ECO:0000313" key="9">
    <source>
        <dbReference type="Proteomes" id="UP000177328"/>
    </source>
</evidence>
<feature type="region of interest" description="Disordered" evidence="7">
    <location>
        <begin position="112"/>
        <end position="136"/>
    </location>
</feature>
<comment type="subunit">
    <text evidence="5">Part of the 50S ribosomal subunit.</text>
</comment>
<gene>
    <name evidence="8" type="ORF">A3D25_04065</name>
</gene>
<dbReference type="InterPro" id="IPR036394">
    <property type="entry name" value="Ribosomal_uL22_sf"/>
</dbReference>
<keyword evidence="3 4" id="KW-0687">Ribonucleoprotein</keyword>
<dbReference type="AlphaFoldDB" id="A0A1F5KH66"/>
<evidence type="ECO:0000256" key="2">
    <source>
        <dbReference type="ARBA" id="ARBA00022980"/>
    </source>
</evidence>
<reference evidence="8 9" key="1">
    <citation type="journal article" date="2016" name="Nat. Commun.">
        <title>Thousands of microbial genomes shed light on interconnected biogeochemical processes in an aquifer system.</title>
        <authorList>
            <person name="Anantharaman K."/>
            <person name="Brown C.T."/>
            <person name="Hug L.A."/>
            <person name="Sharon I."/>
            <person name="Castelle C.J."/>
            <person name="Probst A.J."/>
            <person name="Thomas B.C."/>
            <person name="Singh A."/>
            <person name="Wilkins M.J."/>
            <person name="Karaoz U."/>
            <person name="Brodie E.L."/>
            <person name="Williams K.H."/>
            <person name="Hubbard S.S."/>
            <person name="Banfield J.F."/>
        </authorList>
    </citation>
    <scope>NUCLEOTIDE SEQUENCE [LARGE SCALE GENOMIC DNA]</scope>
</reference>
<evidence type="ECO:0000256" key="1">
    <source>
        <dbReference type="ARBA" id="ARBA00009451"/>
    </source>
</evidence>